<dbReference type="EMBL" id="FZOD01000007">
    <property type="protein sequence ID" value="SNS29140.1"/>
    <property type="molecule type" value="Genomic_DNA"/>
</dbReference>
<accession>A0A239DA19</accession>
<dbReference type="Pfam" id="PF00067">
    <property type="entry name" value="p450"/>
    <property type="match status" value="1"/>
</dbReference>
<dbReference type="PANTHER" id="PTHR46696:SF6">
    <property type="entry name" value="P450, PUTATIVE (EUROFUNG)-RELATED"/>
    <property type="match status" value="1"/>
</dbReference>
<evidence type="ECO:0000313" key="3">
    <source>
        <dbReference type="Proteomes" id="UP000198282"/>
    </source>
</evidence>
<dbReference type="InterPro" id="IPR036396">
    <property type="entry name" value="Cyt_P450_sf"/>
</dbReference>
<organism evidence="2 3">
    <name type="scientific">Streptosporangium subroseum</name>
    <dbReference type="NCBI Taxonomy" id="106412"/>
    <lineage>
        <taxon>Bacteria</taxon>
        <taxon>Bacillati</taxon>
        <taxon>Actinomycetota</taxon>
        <taxon>Actinomycetes</taxon>
        <taxon>Streptosporangiales</taxon>
        <taxon>Streptosporangiaceae</taxon>
        <taxon>Streptosporangium</taxon>
    </lineage>
</organism>
<dbReference type="PRINTS" id="PR00359">
    <property type="entry name" value="BP450"/>
</dbReference>
<evidence type="ECO:0000313" key="2">
    <source>
        <dbReference type="EMBL" id="SNS29140.1"/>
    </source>
</evidence>
<dbReference type="GO" id="GO:0016705">
    <property type="term" value="F:oxidoreductase activity, acting on paired donors, with incorporation or reduction of molecular oxygen"/>
    <property type="evidence" value="ECO:0007669"/>
    <property type="project" value="InterPro"/>
</dbReference>
<keyword evidence="3" id="KW-1185">Reference proteome</keyword>
<comment type="similarity">
    <text evidence="1">Belongs to the cytochrome P450 family.</text>
</comment>
<dbReference type="GO" id="GO:0020037">
    <property type="term" value="F:heme binding"/>
    <property type="evidence" value="ECO:0007669"/>
    <property type="project" value="InterPro"/>
</dbReference>
<dbReference type="GO" id="GO:0004497">
    <property type="term" value="F:monooxygenase activity"/>
    <property type="evidence" value="ECO:0007669"/>
    <property type="project" value="InterPro"/>
</dbReference>
<reference evidence="2 3" key="1">
    <citation type="submission" date="2017-06" db="EMBL/GenBank/DDBJ databases">
        <authorList>
            <person name="Kim H.J."/>
            <person name="Triplett B.A."/>
        </authorList>
    </citation>
    <scope>NUCLEOTIDE SEQUENCE [LARGE SCALE GENOMIC DNA]</scope>
    <source>
        <strain evidence="2 3">CGMCC 4.2132</strain>
    </source>
</reference>
<dbReference type="GO" id="GO:0005506">
    <property type="term" value="F:iron ion binding"/>
    <property type="evidence" value="ECO:0007669"/>
    <property type="project" value="InterPro"/>
</dbReference>
<dbReference type="PRINTS" id="PR00385">
    <property type="entry name" value="P450"/>
</dbReference>
<evidence type="ECO:0000256" key="1">
    <source>
        <dbReference type="ARBA" id="ARBA00010617"/>
    </source>
</evidence>
<proteinExistence type="inferred from homology"/>
<dbReference type="InterPro" id="IPR002397">
    <property type="entry name" value="Cyt_P450_B"/>
</dbReference>
<dbReference type="InterPro" id="IPR001128">
    <property type="entry name" value="Cyt_P450"/>
</dbReference>
<gene>
    <name evidence="2" type="ORF">SAMN05216276_100732</name>
</gene>
<dbReference type="AlphaFoldDB" id="A0A239DA19"/>
<dbReference type="Gene3D" id="1.10.630.10">
    <property type="entry name" value="Cytochrome P450"/>
    <property type="match status" value="1"/>
</dbReference>
<dbReference type="PANTHER" id="PTHR46696">
    <property type="entry name" value="P450, PUTATIVE (EUROFUNG)-RELATED"/>
    <property type="match status" value="1"/>
</dbReference>
<dbReference type="Proteomes" id="UP000198282">
    <property type="component" value="Unassembled WGS sequence"/>
</dbReference>
<sequence length="415" mass="45373">MSEDPNPISPSLPAKMLSIEELPMADDRTEAYGILRDAGPVVRLRNGGFAVTTREAADHVFRNPEIFSSKEAFDTLGSPVRLLPIAFDPPDHTRYRRMLQPFFTPRTAALLERSAREQAGRLIDLILDRGSCDAVADLARPFPPLMFLTLFGLPLDDRDRLLTWKDAIVSAADLSGSAEPSPQVVRSAKQLFEYIGAHVAECRQGGGSGLLSELFAGNHDDPLNDEEAMGLCFLFILAGMETVTSALSLMFTKLAAEPKLRLQLVEDPSIIPDVVDEILRVDPVNAIIPRVATRDVELYGHHIPAGSSVGVALGPANRDPAELIDPDIFDFRRKYHHLTYGGGPHRCVGVHLAKMELKVVLEEWHRRIPDYELAPGSRPQVNWPSGVIGISSVPLVFPLGGGPRDDDAVLNVPGP</sequence>
<name>A0A239DA19_9ACTN</name>
<protein>
    <submittedName>
        <fullName evidence="2">Cytochrome P450</fullName>
    </submittedName>
</protein>
<dbReference type="SUPFAM" id="SSF48264">
    <property type="entry name" value="Cytochrome P450"/>
    <property type="match status" value="1"/>
</dbReference>